<name>A0A365UF00_9RHOB</name>
<dbReference type="Proteomes" id="UP000253370">
    <property type="component" value="Unassembled WGS sequence"/>
</dbReference>
<accession>A0A365UF00</accession>
<dbReference type="PROSITE" id="PS51257">
    <property type="entry name" value="PROKAR_LIPOPROTEIN"/>
    <property type="match status" value="1"/>
</dbReference>
<organism evidence="1 2">
    <name type="scientific">Rhodosalinus halophilus</name>
    <dbReference type="NCBI Taxonomy" id="2259333"/>
    <lineage>
        <taxon>Bacteria</taxon>
        <taxon>Pseudomonadati</taxon>
        <taxon>Pseudomonadota</taxon>
        <taxon>Alphaproteobacteria</taxon>
        <taxon>Rhodobacterales</taxon>
        <taxon>Paracoccaceae</taxon>
        <taxon>Rhodosalinus</taxon>
    </lineage>
</organism>
<gene>
    <name evidence="1" type="ORF">DRV85_00335</name>
</gene>
<protein>
    <submittedName>
        <fullName evidence="1">Argininosuccinate lyase</fullName>
    </submittedName>
</protein>
<comment type="caution">
    <text evidence="1">The sequence shown here is derived from an EMBL/GenBank/DDBJ whole genome shotgun (WGS) entry which is preliminary data.</text>
</comment>
<evidence type="ECO:0000313" key="1">
    <source>
        <dbReference type="EMBL" id="RBI87423.1"/>
    </source>
</evidence>
<evidence type="ECO:0000313" key="2">
    <source>
        <dbReference type="Proteomes" id="UP000253370"/>
    </source>
</evidence>
<dbReference type="RefSeq" id="WP_113287447.1">
    <property type="nucleotide sequence ID" value="NZ_QNTQ01000001.1"/>
</dbReference>
<sequence>MKLWMIAALALLAACGVDGEPEPPEPRAPSGVTISGEARIGIVREW</sequence>
<dbReference type="GO" id="GO:0016829">
    <property type="term" value="F:lyase activity"/>
    <property type="evidence" value="ECO:0007669"/>
    <property type="project" value="UniProtKB-KW"/>
</dbReference>
<dbReference type="OrthoDB" id="7690651at2"/>
<dbReference type="AlphaFoldDB" id="A0A365UF00"/>
<reference evidence="1 2" key="1">
    <citation type="submission" date="2018-07" db="EMBL/GenBank/DDBJ databases">
        <title>Rhodosalinus sp. strain E84T genomic sequence and assembly.</title>
        <authorList>
            <person name="Liu Z.-W."/>
            <person name="Lu D.-C."/>
        </authorList>
    </citation>
    <scope>NUCLEOTIDE SEQUENCE [LARGE SCALE GENOMIC DNA]</scope>
    <source>
        <strain evidence="1 2">E84</strain>
    </source>
</reference>
<keyword evidence="1" id="KW-0456">Lyase</keyword>
<proteinExistence type="predicted"/>
<dbReference type="EMBL" id="QNTQ01000001">
    <property type="protein sequence ID" value="RBI87423.1"/>
    <property type="molecule type" value="Genomic_DNA"/>
</dbReference>
<keyword evidence="2" id="KW-1185">Reference proteome</keyword>